<dbReference type="PANTHER" id="PTHR42855:SF2">
    <property type="entry name" value="DRUG RESISTANCE ABC TRANSPORTER,ATP-BINDING PROTEIN"/>
    <property type="match status" value="1"/>
</dbReference>
<feature type="compositionally biased region" description="Basic and acidic residues" evidence="4">
    <location>
        <begin position="549"/>
        <end position="571"/>
    </location>
</feature>
<name>A0A9D0ZEM3_9FIRM</name>
<dbReference type="GO" id="GO:0016887">
    <property type="term" value="F:ATP hydrolysis activity"/>
    <property type="evidence" value="ECO:0007669"/>
    <property type="project" value="InterPro"/>
</dbReference>
<dbReference type="InterPro" id="IPR051309">
    <property type="entry name" value="ABCF_ATPase"/>
</dbReference>
<dbReference type="InterPro" id="IPR032524">
    <property type="entry name" value="ABC_tran_C"/>
</dbReference>
<dbReference type="Pfam" id="PF00005">
    <property type="entry name" value="ABC_tran"/>
    <property type="match status" value="2"/>
</dbReference>
<dbReference type="InterPro" id="IPR032781">
    <property type="entry name" value="ABC_tran_Xtn"/>
</dbReference>
<dbReference type="InterPro" id="IPR017871">
    <property type="entry name" value="ABC_transporter-like_CS"/>
</dbReference>
<keyword evidence="3" id="KW-0175">Coiled coil</keyword>
<feature type="domain" description="ABC transporter" evidence="5">
    <location>
        <begin position="4"/>
        <end position="257"/>
    </location>
</feature>
<dbReference type="GO" id="GO:0003677">
    <property type="term" value="F:DNA binding"/>
    <property type="evidence" value="ECO:0007669"/>
    <property type="project" value="InterPro"/>
</dbReference>
<sequence length="626" mass="71294">MIDISVKDLKKSFEVGHPVLDGLSFDITAGERVGILGANGCGKTTLFRLLSGELREDSGEITVHRGRRIGLISQIPHYPAGWTTEDVLREAHSGLRAMAERIAEIERQLENDSSSALLAEYDRLSDDFRRLGGYDMDRERNRVANGLDIPKEMREREFELLSGGEKTRVNLARLILEDTDILLLDEPTNHLDLRATEWLEDYILHFRGTVLAISHDRYFLDTVAQRCIEIVNGRAEFYSGNYSFYVVERQRRFEEQLKKYEKDQAKIEQLEKAAARLHLWAFMGNDKLHKRAFSMEKRIERLSQTERPHEARKLQASFKERNFSGDEVVAMDGLTKGFEGRALFSGLSAIVEGGERVAIIGDNGTGKSTLVKLIVGEEEPDAGWVRRGPSVRMAYLPQIVRFSDPSRTALDTLIYDCRCTPQEARDSLGAFGFPGEDALKEVGTLSGGEQSRLRLCMLMRSDVNLLILDEPTNHLDIASREWIEDALSGYGEALIFVSHDRYFIEKFATRIWAFEDGEITDFRGSFADYRAYRERREAIKQAAKAAAPKQEKKPPRKKGTPEREKQLRRAEREIGKLEERIKELDAEAEANAADYQRLMAIGEERSELSGQLDALYEEWEALSEEE</sequence>
<dbReference type="AlphaFoldDB" id="A0A9D0ZEM3"/>
<accession>A0A9D0ZEM3</accession>
<feature type="region of interest" description="Disordered" evidence="4">
    <location>
        <begin position="543"/>
        <end position="571"/>
    </location>
</feature>
<keyword evidence="1" id="KW-0547">Nucleotide-binding</keyword>
<dbReference type="EMBL" id="DVGA01000055">
    <property type="protein sequence ID" value="HIQ78722.1"/>
    <property type="molecule type" value="Genomic_DNA"/>
</dbReference>
<feature type="coiled-coil region" evidence="3">
    <location>
        <begin position="88"/>
        <end position="115"/>
    </location>
</feature>
<dbReference type="SMART" id="SM00382">
    <property type="entry name" value="AAA"/>
    <property type="match status" value="2"/>
</dbReference>
<dbReference type="Pfam" id="PF16326">
    <property type="entry name" value="ABC_tran_CTD"/>
    <property type="match status" value="1"/>
</dbReference>
<dbReference type="NCBIfam" id="NF000355">
    <property type="entry name" value="ribo_prot_ABC_F"/>
    <property type="match status" value="1"/>
</dbReference>
<evidence type="ECO:0000256" key="1">
    <source>
        <dbReference type="ARBA" id="ARBA00022741"/>
    </source>
</evidence>
<dbReference type="GO" id="GO:0005524">
    <property type="term" value="F:ATP binding"/>
    <property type="evidence" value="ECO:0007669"/>
    <property type="project" value="UniProtKB-KW"/>
</dbReference>
<dbReference type="CDD" id="cd03221">
    <property type="entry name" value="ABCF_EF-3"/>
    <property type="match status" value="2"/>
</dbReference>
<evidence type="ECO:0000256" key="4">
    <source>
        <dbReference type="SAM" id="MobiDB-lite"/>
    </source>
</evidence>
<dbReference type="PANTHER" id="PTHR42855">
    <property type="entry name" value="ABC TRANSPORTER ATP-BINDING SUBUNIT"/>
    <property type="match status" value="1"/>
</dbReference>
<dbReference type="InterPro" id="IPR027417">
    <property type="entry name" value="P-loop_NTPase"/>
</dbReference>
<dbReference type="InterPro" id="IPR003439">
    <property type="entry name" value="ABC_transporter-like_ATP-bd"/>
</dbReference>
<evidence type="ECO:0000259" key="5">
    <source>
        <dbReference type="PROSITE" id="PS50893"/>
    </source>
</evidence>
<dbReference type="Proteomes" id="UP000824262">
    <property type="component" value="Unassembled WGS sequence"/>
</dbReference>
<proteinExistence type="predicted"/>
<evidence type="ECO:0000256" key="2">
    <source>
        <dbReference type="ARBA" id="ARBA00022840"/>
    </source>
</evidence>
<evidence type="ECO:0000256" key="3">
    <source>
        <dbReference type="SAM" id="Coils"/>
    </source>
</evidence>
<comment type="caution">
    <text evidence="6">The sequence shown here is derived from an EMBL/GenBank/DDBJ whole genome shotgun (WGS) entry which is preliminary data.</text>
</comment>
<feature type="domain" description="ABC transporter" evidence="5">
    <location>
        <begin position="329"/>
        <end position="541"/>
    </location>
</feature>
<dbReference type="PROSITE" id="PS00211">
    <property type="entry name" value="ABC_TRANSPORTER_1"/>
    <property type="match status" value="2"/>
</dbReference>
<evidence type="ECO:0000313" key="7">
    <source>
        <dbReference type="Proteomes" id="UP000824262"/>
    </source>
</evidence>
<reference evidence="6" key="2">
    <citation type="journal article" date="2021" name="PeerJ">
        <title>Extensive microbial diversity within the chicken gut microbiome revealed by metagenomics and culture.</title>
        <authorList>
            <person name="Gilroy R."/>
            <person name="Ravi A."/>
            <person name="Getino M."/>
            <person name="Pursley I."/>
            <person name="Horton D.L."/>
            <person name="Alikhan N.F."/>
            <person name="Baker D."/>
            <person name="Gharbi K."/>
            <person name="Hall N."/>
            <person name="Watson M."/>
            <person name="Adriaenssens E.M."/>
            <person name="Foster-Nyarko E."/>
            <person name="Jarju S."/>
            <person name="Secka A."/>
            <person name="Antonio M."/>
            <person name="Oren A."/>
            <person name="Chaudhuri R.R."/>
            <person name="La Ragione R."/>
            <person name="Hildebrand F."/>
            <person name="Pallen M.J."/>
        </authorList>
    </citation>
    <scope>NUCLEOTIDE SEQUENCE</scope>
    <source>
        <strain evidence="6">ChiBcolR7-354</strain>
    </source>
</reference>
<dbReference type="SUPFAM" id="SSF52540">
    <property type="entry name" value="P-loop containing nucleoside triphosphate hydrolases"/>
    <property type="match status" value="2"/>
</dbReference>
<keyword evidence="2 6" id="KW-0067">ATP-binding</keyword>
<dbReference type="InterPro" id="IPR003593">
    <property type="entry name" value="AAA+_ATPase"/>
</dbReference>
<reference evidence="6" key="1">
    <citation type="submission" date="2020-10" db="EMBL/GenBank/DDBJ databases">
        <authorList>
            <person name="Gilroy R."/>
        </authorList>
    </citation>
    <scope>NUCLEOTIDE SEQUENCE</scope>
    <source>
        <strain evidence="6">ChiBcolR7-354</strain>
    </source>
</reference>
<dbReference type="PROSITE" id="PS50893">
    <property type="entry name" value="ABC_TRANSPORTER_2"/>
    <property type="match status" value="2"/>
</dbReference>
<gene>
    <name evidence="6" type="ORF">IAB77_05625</name>
</gene>
<evidence type="ECO:0000313" key="6">
    <source>
        <dbReference type="EMBL" id="HIQ78722.1"/>
    </source>
</evidence>
<organism evidence="6 7">
    <name type="scientific">Candidatus Scatomorpha intestinavium</name>
    <dbReference type="NCBI Taxonomy" id="2840922"/>
    <lineage>
        <taxon>Bacteria</taxon>
        <taxon>Bacillati</taxon>
        <taxon>Bacillota</taxon>
        <taxon>Clostridia</taxon>
        <taxon>Eubacteriales</taxon>
        <taxon>Candidatus Scatomorpha</taxon>
    </lineage>
</organism>
<dbReference type="Gene3D" id="3.40.50.300">
    <property type="entry name" value="P-loop containing nucleotide triphosphate hydrolases"/>
    <property type="match status" value="2"/>
</dbReference>
<dbReference type="Pfam" id="PF12848">
    <property type="entry name" value="ABC_tran_Xtn"/>
    <property type="match status" value="1"/>
</dbReference>
<protein>
    <submittedName>
        <fullName evidence="6">ABC-F family ATP-binding cassette domain-containing protein</fullName>
    </submittedName>
</protein>
<dbReference type="FunFam" id="3.40.50.300:FF:000011">
    <property type="entry name" value="Putative ABC transporter ATP-binding component"/>
    <property type="match status" value="1"/>
</dbReference>